<keyword evidence="8" id="KW-0963">Cytoplasm</keyword>
<dbReference type="GO" id="GO:0034335">
    <property type="term" value="F:DNA negative supercoiling activity"/>
    <property type="evidence" value="ECO:0007669"/>
    <property type="project" value="UniProtKB-ARBA"/>
</dbReference>
<dbReference type="GO" id="GO:0005694">
    <property type="term" value="C:chromosome"/>
    <property type="evidence" value="ECO:0007669"/>
    <property type="project" value="InterPro"/>
</dbReference>
<feature type="compositionally biased region" description="Acidic residues" evidence="10">
    <location>
        <begin position="933"/>
        <end position="948"/>
    </location>
</feature>
<keyword evidence="6 8" id="KW-0238">DNA-binding</keyword>
<reference evidence="13" key="1">
    <citation type="submission" date="2019-01" db="EMBL/GenBank/DDBJ databases">
        <title>Gri0909 isolated from a small marine red alga.</title>
        <authorList>
            <person name="Kim J."/>
            <person name="Jeong S.E."/>
            <person name="Jeon C.O."/>
        </authorList>
    </citation>
    <scope>NUCLEOTIDE SEQUENCE [LARGE SCALE GENOMIC DNA]</scope>
    <source>
        <strain evidence="13">Gri0909</strain>
    </source>
</reference>
<name>A0A437QX15_9PROT</name>
<dbReference type="InterPro" id="IPR013760">
    <property type="entry name" value="Topo_IIA-like_dom_sf"/>
</dbReference>
<dbReference type="Proteomes" id="UP000287447">
    <property type="component" value="Unassembled WGS sequence"/>
</dbReference>
<keyword evidence="4 8" id="KW-0067">ATP-binding</keyword>
<comment type="caution">
    <text evidence="12">The sequence shown here is derived from an EMBL/GenBank/DDBJ whole genome shotgun (WGS) entry which is preliminary data.</text>
</comment>
<comment type="catalytic activity">
    <reaction evidence="1 8 9">
        <text>ATP-dependent breakage, passage and rejoining of double-stranded DNA.</text>
        <dbReference type="EC" id="5.6.2.2"/>
    </reaction>
</comment>
<keyword evidence="3 8" id="KW-0547">Nucleotide-binding</keyword>
<dbReference type="CDD" id="cd00187">
    <property type="entry name" value="TOP4c"/>
    <property type="match status" value="1"/>
</dbReference>
<evidence type="ECO:0000256" key="6">
    <source>
        <dbReference type="ARBA" id="ARBA00023125"/>
    </source>
</evidence>
<evidence type="ECO:0000256" key="9">
    <source>
        <dbReference type="PROSITE-ProRule" id="PRU01384"/>
    </source>
</evidence>
<dbReference type="InterPro" id="IPR002205">
    <property type="entry name" value="Topo_IIA_dom_A"/>
</dbReference>
<dbReference type="InterPro" id="IPR013758">
    <property type="entry name" value="Topo_IIA_A/C_ab"/>
</dbReference>
<dbReference type="FunFam" id="3.90.199.10:FF:000001">
    <property type="entry name" value="DNA gyrase subunit A"/>
    <property type="match status" value="1"/>
</dbReference>
<dbReference type="Pfam" id="PF03989">
    <property type="entry name" value="DNA_gyraseA_C"/>
    <property type="match status" value="6"/>
</dbReference>
<dbReference type="Gene3D" id="1.10.268.10">
    <property type="entry name" value="Topoisomerase, domain 3"/>
    <property type="match status" value="1"/>
</dbReference>
<dbReference type="Gene3D" id="3.90.199.10">
    <property type="entry name" value="Topoisomerase II, domain 5"/>
    <property type="match status" value="1"/>
</dbReference>
<evidence type="ECO:0000256" key="2">
    <source>
        <dbReference type="ARBA" id="ARBA00008263"/>
    </source>
</evidence>
<evidence type="ECO:0000259" key="11">
    <source>
        <dbReference type="PROSITE" id="PS52040"/>
    </source>
</evidence>
<feature type="domain" description="Topo IIA-type catalytic" evidence="11">
    <location>
        <begin position="43"/>
        <end position="537"/>
    </location>
</feature>
<comment type="function">
    <text evidence="8">A type II topoisomerase that negatively supercoils closed circular double-stranded (ds) DNA in an ATP-dependent manner to modulate DNA topology and maintain chromosomes in an underwound state. Negative supercoiling favors strand separation, and DNA replication, transcription, recombination and repair, all of which involve strand separation. Also able to catalyze the interconversion of other topological isomers of dsDNA rings, including catenanes and knotted rings. Type II topoisomerases break and join 2 DNA strands simultaneously in an ATP-dependent manner.</text>
</comment>
<proteinExistence type="inferred from homology"/>
<feature type="compositionally biased region" description="Acidic residues" evidence="10">
    <location>
        <begin position="902"/>
        <end position="915"/>
    </location>
</feature>
<keyword evidence="13" id="KW-1185">Reference proteome</keyword>
<accession>A0A437QX15</accession>
<dbReference type="OrthoDB" id="9806486at2"/>
<dbReference type="GO" id="GO:0009330">
    <property type="term" value="C:DNA topoisomerase type II (double strand cut, ATP-hydrolyzing) complex"/>
    <property type="evidence" value="ECO:0007669"/>
    <property type="project" value="TreeGrafter"/>
</dbReference>
<dbReference type="HAMAP" id="MF_01897">
    <property type="entry name" value="GyrA"/>
    <property type="match status" value="1"/>
</dbReference>
<dbReference type="InterPro" id="IPR006691">
    <property type="entry name" value="GyrA/parC_rep"/>
</dbReference>
<gene>
    <name evidence="8 12" type="primary">gyrA</name>
    <name evidence="12" type="ORF">EOI86_07350</name>
</gene>
<dbReference type="SUPFAM" id="SSF101904">
    <property type="entry name" value="GyrA/ParC C-terminal domain-like"/>
    <property type="match status" value="1"/>
</dbReference>
<evidence type="ECO:0000313" key="13">
    <source>
        <dbReference type="Proteomes" id="UP000287447"/>
    </source>
</evidence>
<dbReference type="GO" id="GO:0006261">
    <property type="term" value="P:DNA-templated DNA replication"/>
    <property type="evidence" value="ECO:0007669"/>
    <property type="project" value="UniProtKB-UniRule"/>
</dbReference>
<dbReference type="InterPro" id="IPR013757">
    <property type="entry name" value="Topo_IIA_A_a_sf"/>
</dbReference>
<evidence type="ECO:0000256" key="7">
    <source>
        <dbReference type="ARBA" id="ARBA00023235"/>
    </source>
</evidence>
<comment type="miscellaneous">
    <text evidence="8">Few gyrases are as efficient as E.coli at forming negative supercoils. Not all organisms have 2 type II topoisomerases; in organisms with a single type II topoisomerase this enzyme also has to decatenate newly replicated chromosomes.</text>
</comment>
<dbReference type="Pfam" id="PF00521">
    <property type="entry name" value="DNA_topoisoIV"/>
    <property type="match status" value="1"/>
</dbReference>
<dbReference type="EC" id="5.6.2.2" evidence="8"/>
<keyword evidence="7 8" id="KW-0413">Isomerase</keyword>
<dbReference type="AlphaFoldDB" id="A0A437QX15"/>
<evidence type="ECO:0000256" key="4">
    <source>
        <dbReference type="ARBA" id="ARBA00022840"/>
    </source>
</evidence>
<dbReference type="InterPro" id="IPR005743">
    <property type="entry name" value="GyrA"/>
</dbReference>
<dbReference type="SUPFAM" id="SSF56719">
    <property type="entry name" value="Type II DNA topoisomerase"/>
    <property type="match status" value="1"/>
</dbReference>
<organism evidence="12 13">
    <name type="scientific">Hwanghaeella grinnelliae</name>
    <dbReference type="NCBI Taxonomy" id="2500179"/>
    <lineage>
        <taxon>Bacteria</taxon>
        <taxon>Pseudomonadati</taxon>
        <taxon>Pseudomonadota</taxon>
        <taxon>Alphaproteobacteria</taxon>
        <taxon>Rhodospirillales</taxon>
        <taxon>Rhodospirillaceae</taxon>
        <taxon>Hwanghaeella</taxon>
    </lineage>
</organism>
<feature type="region of interest" description="Disordered" evidence="10">
    <location>
        <begin position="897"/>
        <end position="948"/>
    </location>
</feature>
<sequence>MSDPVSPPPPGSPGFEVNPISIEEEMKTSYLAYAMSVIVSRALPDVRDGLKPVHRRILYAMKENGYDSSKPYRKSARIVGDVMGKYHPHGDSAIYDAMVRMAQDFSMRLPLIDGQGNFGSMDGDPAAAMRYTEARLSKAAETLLDDIDKETVDFQNNYDDSSSEPVVLPARYPNLLVNGGGGIAVGMATNIPPHNLNEVVNACIAFIDDPGVSIEQLMEIVPGPDFPTGGIILGRSGIRSAHQTGRGSVIMRARTHMEEIRGREAIVATEIPYQVNKSRMLERIAEVVREKQVEGIADLRDESDRDGVRVVIELKRDAVYDVVLAQLYRYTPMQTSFGVNMLALNGGRPEMLNLKDIVAAFVDFREEVVTRRTAFELRKARERAHVLAGLLVAISNLDPVIELIRAAPDPATARQELMSRDWEAGDVAPFIALIDDPGHEVIDGKYRLSEAQARAILELRLQRLTGMERDKLANETAELADKIRDFLEILQSRPRRLQVMRDELIEVRDQFGTPRRTSLEENEFEHDIEDLIQREDMVVTVTQGGYIKRVPLSTYRAQRRGGKGRSGMSMKDDDAVVNVFVTSTHTPVLFFSSFGMVYQMKVYRLPLGSPTARGKALVNLLPLSEGEYISTIMPLPEDEESWGELFAVFATATGNVRRNRLSDFTNIKANGKIAMKLDEGDRLIGVRTCSEDEDVFLSTAQGVCIRFPVPDVRVFSGRTSTGVRGIRLAEGDDVVSLSLMNHSKATSDEREDYLRAAAAKRRLETADYADDQERRAKDEETASLLEQEPYAEMHEAEELIITVSDAGYGQLSSCFDYRITGRGGKGIGNMNLGRGDDSRIVASFRLVPELDELVLVSSAGQIIRAHANEITPKRRGSMGVRIFDVGAEQKVVSVARLRDAEGSDEEEGEEGEDGENGVVVNDADAPASPETPDAGDEGAEESGEANED</sequence>
<dbReference type="Gene3D" id="3.30.1360.40">
    <property type="match status" value="1"/>
</dbReference>
<dbReference type="GO" id="GO:0003677">
    <property type="term" value="F:DNA binding"/>
    <property type="evidence" value="ECO:0007669"/>
    <property type="project" value="UniProtKB-UniRule"/>
</dbReference>
<dbReference type="NCBIfam" id="TIGR01063">
    <property type="entry name" value="gyrA"/>
    <property type="match status" value="1"/>
</dbReference>
<dbReference type="InterPro" id="IPR035516">
    <property type="entry name" value="Gyrase/topoIV_suA_C"/>
</dbReference>
<evidence type="ECO:0000256" key="5">
    <source>
        <dbReference type="ARBA" id="ARBA00023029"/>
    </source>
</evidence>
<dbReference type="GO" id="GO:0006265">
    <property type="term" value="P:DNA topological change"/>
    <property type="evidence" value="ECO:0007669"/>
    <property type="project" value="UniProtKB-UniRule"/>
</dbReference>
<comment type="similarity">
    <text evidence="2 8">Belongs to the type II topoisomerase GyrA/ParC subunit family.</text>
</comment>
<comment type="subunit">
    <text evidence="8">Heterotetramer, composed of two GyrA and two GyrB chains. In the heterotetramer, GyrA contains the active site tyrosine that forms a transient covalent intermediate with DNA, while GyrB binds cofactors and catalyzes ATP hydrolysis.</text>
</comment>
<evidence type="ECO:0000313" key="12">
    <source>
        <dbReference type="EMBL" id="RVU39064.1"/>
    </source>
</evidence>
<evidence type="ECO:0000256" key="10">
    <source>
        <dbReference type="SAM" id="MobiDB-lite"/>
    </source>
</evidence>
<protein>
    <recommendedName>
        <fullName evidence="8">DNA gyrase subunit A</fullName>
        <ecNumber evidence="8">5.6.2.2</ecNumber>
    </recommendedName>
</protein>
<dbReference type="FunFam" id="1.10.268.10:FF:000001">
    <property type="entry name" value="DNA gyrase subunit A"/>
    <property type="match status" value="1"/>
</dbReference>
<dbReference type="SMART" id="SM00434">
    <property type="entry name" value="TOP4c"/>
    <property type="match status" value="1"/>
</dbReference>
<dbReference type="RefSeq" id="WP_127764436.1">
    <property type="nucleotide sequence ID" value="NZ_SADE01000001.1"/>
</dbReference>
<dbReference type="Gene3D" id="2.120.10.90">
    <property type="entry name" value="DNA gyrase/topoisomerase IV, subunit A, C-terminal"/>
    <property type="match status" value="1"/>
</dbReference>
<evidence type="ECO:0000256" key="1">
    <source>
        <dbReference type="ARBA" id="ARBA00000185"/>
    </source>
</evidence>
<dbReference type="FunFam" id="3.30.1360.40:FF:000002">
    <property type="entry name" value="DNA gyrase subunit A"/>
    <property type="match status" value="1"/>
</dbReference>
<keyword evidence="5 8" id="KW-0799">Topoisomerase</keyword>
<dbReference type="PROSITE" id="PS52040">
    <property type="entry name" value="TOPO_IIA"/>
    <property type="match status" value="1"/>
</dbReference>
<dbReference type="NCBIfam" id="NF004043">
    <property type="entry name" value="PRK05560.1"/>
    <property type="match status" value="1"/>
</dbReference>
<feature type="short sequence motif" description="GyrA-box" evidence="8">
    <location>
        <begin position="558"/>
        <end position="564"/>
    </location>
</feature>
<dbReference type="NCBIfam" id="NF004044">
    <property type="entry name" value="PRK05561.1"/>
    <property type="match status" value="1"/>
</dbReference>
<dbReference type="InterPro" id="IPR050220">
    <property type="entry name" value="Type_II_DNA_Topoisomerases"/>
</dbReference>
<dbReference type="GO" id="GO:0005524">
    <property type="term" value="F:ATP binding"/>
    <property type="evidence" value="ECO:0007669"/>
    <property type="project" value="UniProtKB-UniRule"/>
</dbReference>
<dbReference type="PANTHER" id="PTHR43493:SF5">
    <property type="entry name" value="DNA GYRASE SUBUNIT A, CHLOROPLASTIC_MITOCHONDRIAL"/>
    <property type="match status" value="1"/>
</dbReference>
<evidence type="ECO:0000256" key="8">
    <source>
        <dbReference type="HAMAP-Rule" id="MF_01897"/>
    </source>
</evidence>
<evidence type="ECO:0000256" key="3">
    <source>
        <dbReference type="ARBA" id="ARBA00022741"/>
    </source>
</evidence>
<dbReference type="PANTHER" id="PTHR43493">
    <property type="entry name" value="DNA GYRASE/TOPOISOMERASE SUBUNIT A"/>
    <property type="match status" value="1"/>
</dbReference>
<comment type="subcellular location">
    <subcellularLocation>
        <location evidence="8">Cytoplasm</location>
    </subcellularLocation>
</comment>
<feature type="active site" description="O-(5'-phospho-DNA)-tyrosine intermediate" evidence="8 9">
    <location>
        <position position="131"/>
    </location>
</feature>
<dbReference type="EMBL" id="SADE01000001">
    <property type="protein sequence ID" value="RVU39064.1"/>
    <property type="molecule type" value="Genomic_DNA"/>
</dbReference>
<dbReference type="GO" id="GO:0005737">
    <property type="term" value="C:cytoplasm"/>
    <property type="evidence" value="ECO:0007669"/>
    <property type="project" value="UniProtKB-SubCell"/>
</dbReference>